<evidence type="ECO:0000256" key="5">
    <source>
        <dbReference type="SAM" id="MobiDB-lite"/>
    </source>
</evidence>
<evidence type="ECO:0000256" key="3">
    <source>
        <dbReference type="ARBA" id="ARBA00022989"/>
    </source>
</evidence>
<name>A0A8K0NQ88_9TREE</name>
<evidence type="ECO:0000256" key="1">
    <source>
        <dbReference type="ARBA" id="ARBA00004127"/>
    </source>
</evidence>
<keyword evidence="3 6" id="KW-1133">Transmembrane helix</keyword>
<dbReference type="GO" id="GO:0012505">
    <property type="term" value="C:endomembrane system"/>
    <property type="evidence" value="ECO:0007669"/>
    <property type="project" value="UniProtKB-SubCell"/>
</dbReference>
<evidence type="ECO:0000313" key="9">
    <source>
        <dbReference type="Proteomes" id="UP000812966"/>
    </source>
</evidence>
<dbReference type="GO" id="GO:0005886">
    <property type="term" value="C:plasma membrane"/>
    <property type="evidence" value="ECO:0007669"/>
    <property type="project" value="TreeGrafter"/>
</dbReference>
<comment type="subcellular location">
    <subcellularLocation>
        <location evidence="1">Endomembrane system</location>
        <topology evidence="1">Multi-pass membrane protein</topology>
    </subcellularLocation>
</comment>
<accession>A0A8K0NQ88</accession>
<dbReference type="InterPro" id="IPR019402">
    <property type="entry name" value="CWH43_N"/>
</dbReference>
<keyword evidence="9" id="KW-1185">Reference proteome</keyword>
<proteinExistence type="predicted"/>
<gene>
    <name evidence="8" type="ORF">FFLO_03430</name>
</gene>
<evidence type="ECO:0000313" key="8">
    <source>
        <dbReference type="EMBL" id="KAG7539631.1"/>
    </source>
</evidence>
<dbReference type="Pfam" id="PF10277">
    <property type="entry name" value="Frag1"/>
    <property type="match status" value="1"/>
</dbReference>
<sequence length="392" mass="43364">MTNEKLQNKKANLLFNKEKRSAVIADTKAKPAYLNQRSLLTHFIFGPYVLLPIISSLVWLGGLLALIGLWTSQGKPKYRGDEASVVFVSDVTAANHTLFICITVLTAVFYVLSLWAERWLRHMDRLPEDVRKRERVLDWLAIFFGTIGGIALIMLGVFDTFDYSTVHWSMTVIFIVGVAISAIFQSAEIFALKKDHPDRQHLRRSAFIKVFVATTAIAAAITFAGLYGACKGDADTPRCNNITSGAAGVEWGLAFWLTFYILSLVLDLWPAGKTSPRYLRRLAKWQEQNEPHNLEHDFTGRNAFAAYPERWQGADGQALPENAPVDSGVVAYPVPAGSPPAHGYSNSTEPLPLSATPHTFEGAGYRESYDRSARPSTTYGSDTGLVGGRQYA</sequence>
<evidence type="ECO:0000259" key="7">
    <source>
        <dbReference type="Pfam" id="PF10277"/>
    </source>
</evidence>
<keyword evidence="2 6" id="KW-0812">Transmembrane</keyword>
<feature type="transmembrane region" description="Helical" evidence="6">
    <location>
        <begin position="136"/>
        <end position="158"/>
    </location>
</feature>
<reference evidence="8" key="1">
    <citation type="submission" date="2020-04" db="EMBL/GenBank/DDBJ databases">
        <title>Analysis of mating type loci in Filobasidium floriforme.</title>
        <authorList>
            <person name="Nowrousian M."/>
        </authorList>
    </citation>
    <scope>NUCLEOTIDE SEQUENCE</scope>
    <source>
        <strain evidence="8">CBS 6242</strain>
    </source>
</reference>
<organism evidence="8 9">
    <name type="scientific">Filobasidium floriforme</name>
    <dbReference type="NCBI Taxonomy" id="5210"/>
    <lineage>
        <taxon>Eukaryota</taxon>
        <taxon>Fungi</taxon>
        <taxon>Dikarya</taxon>
        <taxon>Basidiomycota</taxon>
        <taxon>Agaricomycotina</taxon>
        <taxon>Tremellomycetes</taxon>
        <taxon>Filobasidiales</taxon>
        <taxon>Filobasidiaceae</taxon>
        <taxon>Filobasidium</taxon>
    </lineage>
</organism>
<dbReference type="InterPro" id="IPR050911">
    <property type="entry name" value="DRAM/TMEM150_Autophagy_Mod"/>
</dbReference>
<evidence type="ECO:0000256" key="2">
    <source>
        <dbReference type="ARBA" id="ARBA00022692"/>
    </source>
</evidence>
<feature type="transmembrane region" description="Helical" evidence="6">
    <location>
        <begin position="206"/>
        <end position="229"/>
    </location>
</feature>
<feature type="transmembrane region" description="Helical" evidence="6">
    <location>
        <begin position="45"/>
        <end position="70"/>
    </location>
</feature>
<evidence type="ECO:0000256" key="4">
    <source>
        <dbReference type="ARBA" id="ARBA00023136"/>
    </source>
</evidence>
<dbReference type="PANTHER" id="PTHR21324">
    <property type="entry name" value="FASTING-INDUCIBLE INTEGRAL MEMBRANE PROTEIN TM6P1-RELATED"/>
    <property type="match status" value="1"/>
</dbReference>
<evidence type="ECO:0000256" key="6">
    <source>
        <dbReference type="SAM" id="Phobius"/>
    </source>
</evidence>
<comment type="caution">
    <text evidence="8">The sequence shown here is derived from an EMBL/GenBank/DDBJ whole genome shotgun (WGS) entry which is preliminary data.</text>
</comment>
<feature type="transmembrane region" description="Helical" evidence="6">
    <location>
        <begin position="164"/>
        <end position="185"/>
    </location>
</feature>
<keyword evidence="4 6" id="KW-0472">Membrane</keyword>
<feature type="transmembrane region" description="Helical" evidence="6">
    <location>
        <begin position="249"/>
        <end position="271"/>
    </location>
</feature>
<dbReference type="AlphaFoldDB" id="A0A8K0NQ88"/>
<feature type="domain" description="CWH43-like N-terminal" evidence="7">
    <location>
        <begin position="48"/>
        <end position="270"/>
    </location>
</feature>
<dbReference type="Proteomes" id="UP000812966">
    <property type="component" value="Unassembled WGS sequence"/>
</dbReference>
<feature type="transmembrane region" description="Helical" evidence="6">
    <location>
        <begin position="97"/>
        <end position="116"/>
    </location>
</feature>
<dbReference type="EMBL" id="JABELV010000063">
    <property type="protein sequence ID" value="KAG7539631.1"/>
    <property type="molecule type" value="Genomic_DNA"/>
</dbReference>
<protein>
    <recommendedName>
        <fullName evidence="7">CWH43-like N-terminal domain-containing protein</fullName>
    </recommendedName>
</protein>
<dbReference type="PANTHER" id="PTHR21324:SF2">
    <property type="entry name" value="EG:22E5.9 PROTEIN"/>
    <property type="match status" value="1"/>
</dbReference>
<feature type="region of interest" description="Disordered" evidence="5">
    <location>
        <begin position="366"/>
        <end position="392"/>
    </location>
</feature>